<dbReference type="GO" id="GO:0005524">
    <property type="term" value="F:ATP binding"/>
    <property type="evidence" value="ECO:0007669"/>
    <property type="project" value="InterPro"/>
</dbReference>
<evidence type="ECO:0000256" key="1">
    <source>
        <dbReference type="ARBA" id="ARBA00005446"/>
    </source>
</evidence>
<dbReference type="Proteomes" id="UP000017559">
    <property type="component" value="Unassembled WGS sequence"/>
</dbReference>
<accession>V2XKC7</accession>
<name>V2XKC7_MONRO</name>
<dbReference type="PANTHER" id="PTHR13710">
    <property type="entry name" value="DNA HELICASE RECQ FAMILY MEMBER"/>
    <property type="match status" value="1"/>
</dbReference>
<comment type="caution">
    <text evidence="8">The sequence shown here is derived from an EMBL/GenBank/DDBJ whole genome shotgun (WGS) entry which is preliminary data.</text>
</comment>
<dbReference type="SUPFAM" id="SSF52540">
    <property type="entry name" value="P-loop containing nucleoside triphosphate hydrolases"/>
    <property type="match status" value="1"/>
</dbReference>
<dbReference type="Gene3D" id="3.40.50.300">
    <property type="entry name" value="P-loop containing nucleotide triphosphate hydrolases"/>
    <property type="match status" value="1"/>
</dbReference>
<dbReference type="PANTHER" id="PTHR13710:SF105">
    <property type="entry name" value="ATP-DEPENDENT DNA HELICASE Q1"/>
    <property type="match status" value="1"/>
</dbReference>
<dbReference type="GO" id="GO:0009378">
    <property type="term" value="F:four-way junction helicase activity"/>
    <property type="evidence" value="ECO:0007669"/>
    <property type="project" value="TreeGrafter"/>
</dbReference>
<gene>
    <name evidence="8" type="ORF">Moror_9038</name>
</gene>
<keyword evidence="3" id="KW-0413">Isomerase</keyword>
<feature type="compositionally biased region" description="Low complexity" evidence="6">
    <location>
        <begin position="1"/>
        <end position="20"/>
    </location>
</feature>
<dbReference type="GO" id="GO:0003677">
    <property type="term" value="F:DNA binding"/>
    <property type="evidence" value="ECO:0007669"/>
    <property type="project" value="UniProtKB-KW"/>
</dbReference>
<reference evidence="8 9" key="1">
    <citation type="journal article" date="2014" name="BMC Genomics">
        <title>Genome and secretome analysis of the hemibiotrophic fungal pathogen, Moniliophthora roreri, which causes frosty pod rot disease of cacao: mechanisms of the biotrophic and necrotrophic phases.</title>
        <authorList>
            <person name="Meinhardt L.W."/>
            <person name="Costa G.G.L."/>
            <person name="Thomazella D.P.T."/>
            <person name="Teixeira P.J.P.L."/>
            <person name="Carazzolle M.F."/>
            <person name="Schuster S.C."/>
            <person name="Carlson J.E."/>
            <person name="Guiltinan M.J."/>
            <person name="Mieczkowski P."/>
            <person name="Farmer A."/>
            <person name="Ramaraj T."/>
            <person name="Crozier J."/>
            <person name="Davis R.E."/>
            <person name="Shao J."/>
            <person name="Melnick R.L."/>
            <person name="Pereira G.A.G."/>
            <person name="Bailey B.A."/>
        </authorList>
    </citation>
    <scope>NUCLEOTIDE SEQUENCE [LARGE SCALE GENOMIC DNA]</scope>
    <source>
        <strain evidence="8 9">MCA 2997</strain>
    </source>
</reference>
<proteinExistence type="inferred from homology"/>
<keyword evidence="9" id="KW-1185">Reference proteome</keyword>
<dbReference type="AlphaFoldDB" id="V2XKC7"/>
<dbReference type="KEGG" id="mrr:Moror_9038"/>
<dbReference type="InterPro" id="IPR011545">
    <property type="entry name" value="DEAD/DEAH_box_helicase_dom"/>
</dbReference>
<evidence type="ECO:0000256" key="6">
    <source>
        <dbReference type="SAM" id="MobiDB-lite"/>
    </source>
</evidence>
<dbReference type="Pfam" id="PF00270">
    <property type="entry name" value="DEAD"/>
    <property type="match status" value="1"/>
</dbReference>
<dbReference type="PROSITE" id="PS51192">
    <property type="entry name" value="HELICASE_ATP_BIND_1"/>
    <property type="match status" value="1"/>
</dbReference>
<keyword evidence="2" id="KW-0238">DNA-binding</keyword>
<dbReference type="HOGENOM" id="CLU_010294_0_0_1"/>
<evidence type="ECO:0000313" key="8">
    <source>
        <dbReference type="EMBL" id="ESK92965.1"/>
    </source>
</evidence>
<organism evidence="8 9">
    <name type="scientific">Moniliophthora roreri (strain MCA 2997)</name>
    <name type="common">Cocoa frosty pod rot fungus</name>
    <name type="synonym">Crinipellis roreri</name>
    <dbReference type="NCBI Taxonomy" id="1381753"/>
    <lineage>
        <taxon>Eukaryota</taxon>
        <taxon>Fungi</taxon>
        <taxon>Dikarya</taxon>
        <taxon>Basidiomycota</taxon>
        <taxon>Agaricomycotina</taxon>
        <taxon>Agaricomycetes</taxon>
        <taxon>Agaricomycetidae</taxon>
        <taxon>Agaricales</taxon>
        <taxon>Marasmiineae</taxon>
        <taxon>Marasmiaceae</taxon>
        <taxon>Moniliophthora</taxon>
    </lineage>
</organism>
<evidence type="ECO:0000256" key="5">
    <source>
        <dbReference type="ARBA" id="ARBA00034808"/>
    </source>
</evidence>
<dbReference type="EMBL" id="AWSO01000231">
    <property type="protein sequence ID" value="ESK92965.1"/>
    <property type="molecule type" value="Genomic_DNA"/>
</dbReference>
<dbReference type="EC" id="5.6.2.4" evidence="5"/>
<keyword evidence="8" id="KW-0067">ATP-binding</keyword>
<dbReference type="InterPro" id="IPR014001">
    <property type="entry name" value="Helicase_ATP-bd"/>
</dbReference>
<keyword evidence="8" id="KW-0378">Hydrolase</keyword>
<protein>
    <recommendedName>
        <fullName evidence="5">DNA 3'-5' helicase</fullName>
        <ecNumber evidence="5">5.6.2.4</ecNumber>
    </recommendedName>
</protein>
<evidence type="ECO:0000256" key="3">
    <source>
        <dbReference type="ARBA" id="ARBA00023235"/>
    </source>
</evidence>
<comment type="catalytic activity">
    <reaction evidence="4">
        <text>Couples ATP hydrolysis with the unwinding of duplex DNA by translocating in the 3'-5' direction.</text>
        <dbReference type="EC" id="5.6.2.4"/>
    </reaction>
</comment>
<evidence type="ECO:0000256" key="2">
    <source>
        <dbReference type="ARBA" id="ARBA00023125"/>
    </source>
</evidence>
<keyword evidence="8" id="KW-0347">Helicase</keyword>
<evidence type="ECO:0000259" key="7">
    <source>
        <dbReference type="PROSITE" id="PS51192"/>
    </source>
</evidence>
<dbReference type="GO" id="GO:0043138">
    <property type="term" value="F:3'-5' DNA helicase activity"/>
    <property type="evidence" value="ECO:0007669"/>
    <property type="project" value="UniProtKB-EC"/>
</dbReference>
<dbReference type="GO" id="GO:0000724">
    <property type="term" value="P:double-strand break repair via homologous recombination"/>
    <property type="evidence" value="ECO:0007669"/>
    <property type="project" value="TreeGrafter"/>
</dbReference>
<dbReference type="GO" id="GO:0005694">
    <property type="term" value="C:chromosome"/>
    <property type="evidence" value="ECO:0007669"/>
    <property type="project" value="TreeGrafter"/>
</dbReference>
<dbReference type="GO" id="GO:0005737">
    <property type="term" value="C:cytoplasm"/>
    <property type="evidence" value="ECO:0007669"/>
    <property type="project" value="TreeGrafter"/>
</dbReference>
<keyword evidence="8" id="KW-0547">Nucleotide-binding</keyword>
<dbReference type="OrthoDB" id="3269685at2759"/>
<comment type="similarity">
    <text evidence="1">Belongs to the helicase family. RecQ subfamily.</text>
</comment>
<evidence type="ECO:0000256" key="4">
    <source>
        <dbReference type="ARBA" id="ARBA00034617"/>
    </source>
</evidence>
<dbReference type="InterPro" id="IPR027417">
    <property type="entry name" value="P-loop_NTPase"/>
</dbReference>
<feature type="region of interest" description="Disordered" evidence="6">
    <location>
        <begin position="1"/>
        <end position="29"/>
    </location>
</feature>
<feature type="domain" description="Helicase ATP-binding" evidence="7">
    <location>
        <begin position="55"/>
        <end position="256"/>
    </location>
</feature>
<sequence>MGSKMSTTSSSSPSGASNTSNKQFTSSSPDGLSLCSRIIQKYAPYVPHDYILDGVAAVLDGKDLIAITPTGSGKTGYMAFFLLIVKELVEHPTKYPEIPDVVRKQFPEHPLMLVICPTDYMEYQLEENFSKLSLKSLIINMTTTCAAYEAALPDLWKCSQDDLAVSAVLMSPEQLTSSEFGQALENKNFQHWIFALSVDEVHLLLSWGKKFCKLFQQIGLAQSRLPDSVVVQGLTATMQGEKALKTIRLFLGLYPQNTHII</sequence>
<evidence type="ECO:0000313" key="9">
    <source>
        <dbReference type="Proteomes" id="UP000017559"/>
    </source>
</evidence>